<proteinExistence type="predicted"/>
<accession>A0A923I4F9</accession>
<dbReference type="AlphaFoldDB" id="A0A923I4F9"/>
<evidence type="ECO:0000313" key="2">
    <source>
        <dbReference type="Proteomes" id="UP000612361"/>
    </source>
</evidence>
<dbReference type="PANTHER" id="PTHR12993:SF11">
    <property type="entry name" value="N-ACETYLGLUCOSAMINYL-PHOSPHATIDYLINOSITOL DE-N-ACETYLASE"/>
    <property type="match status" value="1"/>
</dbReference>
<comment type="caution">
    <text evidence="1">The sequence shown here is derived from an EMBL/GenBank/DDBJ whole genome shotgun (WGS) entry which is preliminary data.</text>
</comment>
<dbReference type="Pfam" id="PF02585">
    <property type="entry name" value="PIG-L"/>
    <property type="match status" value="1"/>
</dbReference>
<dbReference type="InterPro" id="IPR003737">
    <property type="entry name" value="GlcNAc_PI_deacetylase-related"/>
</dbReference>
<name>A0A923I4F9_9BURK</name>
<organism evidence="1 2">
    <name type="scientific">Undibacterium rugosum</name>
    <dbReference type="NCBI Taxonomy" id="2762291"/>
    <lineage>
        <taxon>Bacteria</taxon>
        <taxon>Pseudomonadati</taxon>
        <taxon>Pseudomonadota</taxon>
        <taxon>Betaproteobacteria</taxon>
        <taxon>Burkholderiales</taxon>
        <taxon>Oxalobacteraceae</taxon>
        <taxon>Undibacterium</taxon>
    </lineage>
</organism>
<dbReference type="InterPro" id="IPR024078">
    <property type="entry name" value="LmbE-like_dom_sf"/>
</dbReference>
<dbReference type="PANTHER" id="PTHR12993">
    <property type="entry name" value="N-ACETYLGLUCOSAMINYL-PHOSPHATIDYLINOSITOL DE-N-ACETYLASE-RELATED"/>
    <property type="match status" value="1"/>
</dbReference>
<sequence>MFNPNAKVVAVVAPHPDDETLGCGGTLLKHIACGDSVHWIIFTSISTALGFTEERVRARQDEIRRVADSYRFAGTHCLDFPTMQLDRVPKSDLVGALGAIVKQLGVHTLYVPYRNDAHSDHAAVFDACAACTKTFRYPSVRSVRAYETLSETEFGVKPEDPGFRPNLLVDVSNFLERKLEIMSIFASEMAPFPFPRSDVALRAQAQLRGIQCGATAAEAFMLLKEIE</sequence>
<dbReference type="GO" id="GO:0016811">
    <property type="term" value="F:hydrolase activity, acting on carbon-nitrogen (but not peptide) bonds, in linear amides"/>
    <property type="evidence" value="ECO:0007669"/>
    <property type="project" value="TreeGrafter"/>
</dbReference>
<gene>
    <name evidence="1" type="ORF">H8K47_13375</name>
</gene>
<keyword evidence="2" id="KW-1185">Reference proteome</keyword>
<dbReference type="RefSeq" id="WP_186881914.1">
    <property type="nucleotide sequence ID" value="NZ_JACOGG010000014.1"/>
</dbReference>
<dbReference type="SUPFAM" id="SSF102588">
    <property type="entry name" value="LmbE-like"/>
    <property type="match status" value="1"/>
</dbReference>
<evidence type="ECO:0000313" key="1">
    <source>
        <dbReference type="EMBL" id="MBC3936357.1"/>
    </source>
</evidence>
<reference evidence="1" key="1">
    <citation type="submission" date="2020-08" db="EMBL/GenBank/DDBJ databases">
        <title>Novel species isolated from subtropical streams in China.</title>
        <authorList>
            <person name="Lu H."/>
        </authorList>
    </citation>
    <scope>NUCLEOTIDE SEQUENCE</scope>
    <source>
        <strain evidence="1">CY7W</strain>
    </source>
</reference>
<dbReference type="EMBL" id="JACOGG010000014">
    <property type="protein sequence ID" value="MBC3936357.1"/>
    <property type="molecule type" value="Genomic_DNA"/>
</dbReference>
<dbReference type="Proteomes" id="UP000612361">
    <property type="component" value="Unassembled WGS sequence"/>
</dbReference>
<dbReference type="Gene3D" id="3.40.50.10320">
    <property type="entry name" value="LmbE-like"/>
    <property type="match status" value="1"/>
</dbReference>
<protein>
    <submittedName>
        <fullName evidence="1">PIG-L family deacetylase</fullName>
    </submittedName>
</protein>